<evidence type="ECO:0000313" key="3">
    <source>
        <dbReference type="Proteomes" id="UP001165190"/>
    </source>
</evidence>
<protein>
    <recommendedName>
        <fullName evidence="1">SMAX1-like AAA+ ATPase lid domain-containing protein</fullName>
    </recommendedName>
</protein>
<dbReference type="OrthoDB" id="1740777at2759"/>
<dbReference type="InterPro" id="IPR058954">
    <property type="entry name" value="AAA_lid_SMAX1"/>
</dbReference>
<evidence type="ECO:0000313" key="2">
    <source>
        <dbReference type="EMBL" id="GMI81715.1"/>
    </source>
</evidence>
<dbReference type="PANTHER" id="PTHR43572">
    <property type="entry name" value="CHAPERONE PROTEIN CLPD, CHLOROPLASTIC"/>
    <property type="match status" value="1"/>
</dbReference>
<accession>A0A9W7HTL0</accession>
<dbReference type="InterPro" id="IPR051650">
    <property type="entry name" value="SL_signaling_regulator"/>
</dbReference>
<proteinExistence type="predicted"/>
<reference evidence="2" key="1">
    <citation type="submission" date="2023-05" db="EMBL/GenBank/DDBJ databases">
        <title>Genome and transcriptome analyses reveal genes involved in the formation of fine ridges on petal epidermal cells in Hibiscus trionum.</title>
        <authorList>
            <person name="Koshimizu S."/>
            <person name="Masuda S."/>
            <person name="Ishii T."/>
            <person name="Shirasu K."/>
            <person name="Hoshino A."/>
            <person name="Arita M."/>
        </authorList>
    </citation>
    <scope>NUCLEOTIDE SEQUENCE</scope>
    <source>
        <strain evidence="2">Hamamatsu line</strain>
    </source>
</reference>
<dbReference type="EMBL" id="BSYR01000019">
    <property type="protein sequence ID" value="GMI81715.1"/>
    <property type="molecule type" value="Genomic_DNA"/>
</dbReference>
<keyword evidence="3" id="KW-1185">Reference proteome</keyword>
<dbReference type="PANTHER" id="PTHR43572:SF38">
    <property type="entry name" value="PROTEIN SMAX1-LIKE 6"/>
    <property type="match status" value="1"/>
</dbReference>
<dbReference type="Proteomes" id="UP001165190">
    <property type="component" value="Unassembled WGS sequence"/>
</dbReference>
<feature type="domain" description="SMAX1-like AAA+ ATPase lid" evidence="1">
    <location>
        <begin position="109"/>
        <end position="192"/>
    </location>
</feature>
<dbReference type="AlphaFoldDB" id="A0A9W7HTL0"/>
<gene>
    <name evidence="2" type="ORF">HRI_001840800</name>
</gene>
<evidence type="ECO:0000259" key="1">
    <source>
        <dbReference type="Pfam" id="PF26587"/>
    </source>
</evidence>
<organism evidence="2 3">
    <name type="scientific">Hibiscus trionum</name>
    <name type="common">Flower of an hour</name>
    <dbReference type="NCBI Taxonomy" id="183268"/>
    <lineage>
        <taxon>Eukaryota</taxon>
        <taxon>Viridiplantae</taxon>
        <taxon>Streptophyta</taxon>
        <taxon>Embryophyta</taxon>
        <taxon>Tracheophyta</taxon>
        <taxon>Spermatophyta</taxon>
        <taxon>Magnoliopsida</taxon>
        <taxon>eudicotyledons</taxon>
        <taxon>Gunneridae</taxon>
        <taxon>Pentapetalae</taxon>
        <taxon>rosids</taxon>
        <taxon>malvids</taxon>
        <taxon>Malvales</taxon>
        <taxon>Malvaceae</taxon>
        <taxon>Malvoideae</taxon>
        <taxon>Hibiscus</taxon>
    </lineage>
</organism>
<sequence>MQILVSSASDDACKSSDTGVKVTTVKEASTYTPANKRKLIDVVELSELEKTDTQEREHKVPRSCLDLNFPVEEADEDESRSESLSESSESWLEELFSQVSKKIHFKPFDFDGLANEIVKEISLQCQRTVGTEVALEIGEEVMVQMLAAAWFSDKKGALEDWVAEVLGRSFAEAGQKYNLSPQSVVKLVACEGTVVKEQAPGIRLPARINLN</sequence>
<comment type="caution">
    <text evidence="2">The sequence shown here is derived from an EMBL/GenBank/DDBJ whole genome shotgun (WGS) entry which is preliminary data.</text>
</comment>
<name>A0A9W7HTL0_HIBTR</name>
<dbReference type="Pfam" id="PF26587">
    <property type="entry name" value="AAA_lid_SMAX1"/>
    <property type="match status" value="1"/>
</dbReference>